<dbReference type="Proteomes" id="UP000636479">
    <property type="component" value="Unassembled WGS sequence"/>
</dbReference>
<evidence type="ECO:0000313" key="2">
    <source>
        <dbReference type="Proteomes" id="UP000636479"/>
    </source>
</evidence>
<dbReference type="EMBL" id="JACAZF010000006">
    <property type="protein sequence ID" value="KAF7302202.1"/>
    <property type="molecule type" value="Genomic_DNA"/>
</dbReference>
<reference evidence="1" key="1">
    <citation type="submission" date="2020-05" db="EMBL/GenBank/DDBJ databases">
        <title>Mycena genomes resolve the evolution of fungal bioluminescence.</title>
        <authorList>
            <person name="Tsai I.J."/>
        </authorList>
    </citation>
    <scope>NUCLEOTIDE SEQUENCE</scope>
    <source>
        <strain evidence="1">171206Taipei</strain>
    </source>
</reference>
<dbReference type="AlphaFoldDB" id="A0A8H6SPW3"/>
<evidence type="ECO:0000313" key="1">
    <source>
        <dbReference type="EMBL" id="KAF7302202.1"/>
    </source>
</evidence>
<accession>A0A8H6SPW3</accession>
<dbReference type="OrthoDB" id="3173670at2759"/>
<dbReference type="RefSeq" id="XP_037220202.1">
    <property type="nucleotide sequence ID" value="XM_037364558.1"/>
</dbReference>
<name>A0A8H6SPW3_9AGAR</name>
<proteinExistence type="predicted"/>
<dbReference type="GeneID" id="59347074"/>
<protein>
    <submittedName>
        <fullName evidence="1">Uncharacterized protein</fullName>
    </submittedName>
</protein>
<gene>
    <name evidence="1" type="ORF">MIND_00787100</name>
</gene>
<organism evidence="1 2">
    <name type="scientific">Mycena indigotica</name>
    <dbReference type="NCBI Taxonomy" id="2126181"/>
    <lineage>
        <taxon>Eukaryota</taxon>
        <taxon>Fungi</taxon>
        <taxon>Dikarya</taxon>
        <taxon>Basidiomycota</taxon>
        <taxon>Agaricomycotina</taxon>
        <taxon>Agaricomycetes</taxon>
        <taxon>Agaricomycetidae</taxon>
        <taxon>Agaricales</taxon>
        <taxon>Marasmiineae</taxon>
        <taxon>Mycenaceae</taxon>
        <taxon>Mycena</taxon>
    </lineage>
</organism>
<keyword evidence="2" id="KW-1185">Reference proteome</keyword>
<sequence>MPALGGKTASNVFFLRVKIHKLTIATTVSPTISIGALKSEILSALTSVALGSNQDDEEMPTSLDIPSVTDTSEFELCTAEKETGKLTGVFPVLRNSKQSIRDAGIVNWDVLFVRFKDVASGALEPVVFVPIEDDEEQITPQFAEAISVQGKRKARPD</sequence>
<comment type="caution">
    <text evidence="1">The sequence shown here is derived from an EMBL/GenBank/DDBJ whole genome shotgun (WGS) entry which is preliminary data.</text>
</comment>